<accession>A0AAD9YCZ3</accession>
<feature type="compositionally biased region" description="Basic and acidic residues" evidence="1">
    <location>
        <begin position="85"/>
        <end position="124"/>
    </location>
</feature>
<keyword evidence="3" id="KW-1185">Reference proteome</keyword>
<comment type="caution">
    <text evidence="2">The sequence shown here is derived from an EMBL/GenBank/DDBJ whole genome shotgun (WGS) entry which is preliminary data.</text>
</comment>
<sequence length="124" mass="13422">MTCPEYYARPKSVSRRGRDRDGVEVQESGGEGAMVKTRTGLWFIPAFGEAARSAGVGASFKKGRDAGVSNGRNGGRRGGVRMHLACREADVAEQGRRAVESRGSSEEKKGGRFRERSEGGEEDR</sequence>
<organism evidence="2 3">
    <name type="scientific">Colletotrichum kahawae</name>
    <name type="common">Coffee berry disease fungus</name>
    <dbReference type="NCBI Taxonomy" id="34407"/>
    <lineage>
        <taxon>Eukaryota</taxon>
        <taxon>Fungi</taxon>
        <taxon>Dikarya</taxon>
        <taxon>Ascomycota</taxon>
        <taxon>Pezizomycotina</taxon>
        <taxon>Sordariomycetes</taxon>
        <taxon>Hypocreomycetidae</taxon>
        <taxon>Glomerellales</taxon>
        <taxon>Glomerellaceae</taxon>
        <taxon>Colletotrichum</taxon>
        <taxon>Colletotrichum gloeosporioides species complex</taxon>
    </lineage>
</organism>
<proteinExistence type="predicted"/>
<evidence type="ECO:0000313" key="2">
    <source>
        <dbReference type="EMBL" id="KAK2755002.1"/>
    </source>
</evidence>
<feature type="region of interest" description="Disordered" evidence="1">
    <location>
        <begin position="60"/>
        <end position="124"/>
    </location>
</feature>
<evidence type="ECO:0000256" key="1">
    <source>
        <dbReference type="SAM" id="MobiDB-lite"/>
    </source>
</evidence>
<evidence type="ECO:0000313" key="3">
    <source>
        <dbReference type="Proteomes" id="UP001281614"/>
    </source>
</evidence>
<dbReference type="EMBL" id="VYYT01000223">
    <property type="protein sequence ID" value="KAK2755002.1"/>
    <property type="molecule type" value="Genomic_DNA"/>
</dbReference>
<reference evidence="2" key="1">
    <citation type="submission" date="2023-02" db="EMBL/GenBank/DDBJ databases">
        <title>Colletotrichum kahawae CIFC_Que2 genome sequencing and assembly.</title>
        <authorList>
            <person name="Baroncelli R."/>
        </authorList>
    </citation>
    <scope>NUCLEOTIDE SEQUENCE</scope>
    <source>
        <strain evidence="2">CIFC_Que2</strain>
    </source>
</reference>
<feature type="region of interest" description="Disordered" evidence="1">
    <location>
        <begin position="1"/>
        <end position="35"/>
    </location>
</feature>
<name>A0AAD9YCZ3_COLKA</name>
<dbReference type="Proteomes" id="UP001281614">
    <property type="component" value="Unassembled WGS sequence"/>
</dbReference>
<protein>
    <submittedName>
        <fullName evidence="2">Uncharacterized protein</fullName>
    </submittedName>
</protein>
<dbReference type="AlphaFoldDB" id="A0AAD9YCZ3"/>
<gene>
    <name evidence="2" type="ORF">CKAH01_06016</name>
</gene>